<dbReference type="OrthoDB" id="352284at2"/>
<dbReference type="Pfam" id="PF03304">
    <property type="entry name" value="Mlp"/>
    <property type="match status" value="1"/>
</dbReference>
<keyword evidence="5" id="KW-0564">Palmitate</keyword>
<dbReference type="GO" id="GO:0009279">
    <property type="term" value="C:cell outer membrane"/>
    <property type="evidence" value="ECO:0007669"/>
    <property type="project" value="UniProtKB-SubCell"/>
</dbReference>
<evidence type="ECO:0000256" key="6">
    <source>
        <dbReference type="ARBA" id="ARBA00023237"/>
    </source>
</evidence>
<evidence type="ECO:0000313" key="9">
    <source>
        <dbReference type="EMBL" id="AHH11314.1"/>
    </source>
</evidence>
<dbReference type="HOGENOM" id="CLU_105327_1_0_12"/>
<reference evidence="9" key="1">
    <citation type="submission" date="2013-04" db="EMBL/GenBank/DDBJ databases">
        <title>Comparative Genomics of Relapsing Fever Spirochetes.</title>
        <authorList>
            <person name="Schwan T.G."/>
            <person name="Raffel S.J."/>
            <person name="Porcella S.F."/>
            <person name="Martens C.A."/>
            <person name="Bruno D.P."/>
            <person name="Ricklefs S.M."/>
            <person name="Barbian K.B."/>
        </authorList>
    </citation>
    <scope>NUCLEOTIDE SEQUENCE</scope>
    <source>
        <strain evidence="9">Co53</strain>
        <plasmid evidence="9">unnamed</plasmid>
    </source>
</reference>
<keyword evidence="6" id="KW-0998">Cell outer membrane</keyword>
<dbReference type="InterPro" id="IPR004983">
    <property type="entry name" value="Mlp"/>
</dbReference>
<keyword evidence="3" id="KW-0732">Signal</keyword>
<accession>W5SVU3</accession>
<keyword evidence="7 9" id="KW-0449">Lipoprotein</keyword>
<protein>
    <submittedName>
        <fullName evidence="9">Mlp lipoprotein family protein</fullName>
    </submittedName>
</protein>
<geneLocation type="plasmid" evidence="9">
    <name>unnamed</name>
</geneLocation>
<evidence type="ECO:0000256" key="3">
    <source>
        <dbReference type="ARBA" id="ARBA00022729"/>
    </source>
</evidence>
<evidence type="ECO:0000256" key="8">
    <source>
        <dbReference type="ARBA" id="ARBA00046007"/>
    </source>
</evidence>
<gene>
    <name evidence="9" type="ORF">BCO_0012100</name>
</gene>
<name>W5SVU3_9SPIR</name>
<evidence type="ECO:0000256" key="2">
    <source>
        <dbReference type="ARBA" id="ARBA00008380"/>
    </source>
</evidence>
<evidence type="ECO:0000256" key="4">
    <source>
        <dbReference type="ARBA" id="ARBA00023136"/>
    </source>
</evidence>
<dbReference type="AlphaFoldDB" id="W5SVU3"/>
<evidence type="ECO:0000256" key="1">
    <source>
        <dbReference type="ARBA" id="ARBA00004459"/>
    </source>
</evidence>
<keyword evidence="9" id="KW-0614">Plasmid</keyword>
<comment type="similarity">
    <text evidence="2">Belongs to the Multicopy lipoprotein (Mlp) family.</text>
</comment>
<organism evidence="9">
    <name type="scientific">Borrelia coriaceae ATCC 43381</name>
    <dbReference type="NCBI Taxonomy" id="1408429"/>
    <lineage>
        <taxon>Bacteria</taxon>
        <taxon>Pseudomonadati</taxon>
        <taxon>Spirochaetota</taxon>
        <taxon>Spirochaetia</taxon>
        <taxon>Spirochaetales</taxon>
        <taxon>Borreliaceae</taxon>
        <taxon>Borrelia</taxon>
    </lineage>
</organism>
<comment type="subcellular location">
    <subcellularLocation>
        <location evidence="1">Cell outer membrane</location>
        <topology evidence="1">Lipid-anchor</topology>
    </subcellularLocation>
</comment>
<comment type="function">
    <text evidence="8">An outer membrane protein that may participate in pathogenesis. Some human Lyme disease patients have antibodies against this protein. The Mlp proteins probably undergo intragenic recombination, generating new alleles.</text>
</comment>
<proteinExistence type="inferred from homology"/>
<evidence type="ECO:0000256" key="7">
    <source>
        <dbReference type="ARBA" id="ARBA00023288"/>
    </source>
</evidence>
<sequence length="229" mass="26360">MKIIIKLLVLYSTTLFYCCNENESDIGFRHGKKHHGQTTETSIFKPPTPEITAPTNNEKTKSNSFINGLNIAINEIPKEIKNWPDNGKEIFTKFIIWLSKDIQKQKELEQAFSTAYNFLETKRQQYANNETFDQYIQNGIITKSYDYQNGKYGIHTDDVPQYSKGKLIGGISAGINFIRAFFSDILETITTEKNIDTNDNDKIFASIITTIQESTNDMIEEWKEEKVSK</sequence>
<keyword evidence="4" id="KW-0472">Membrane</keyword>
<dbReference type="RefSeq" id="WP_025408625.1">
    <property type="nucleotide sequence ID" value="NZ_CP005750.1"/>
</dbReference>
<evidence type="ECO:0000256" key="5">
    <source>
        <dbReference type="ARBA" id="ARBA00023139"/>
    </source>
</evidence>
<dbReference type="EMBL" id="CP005750">
    <property type="protein sequence ID" value="AHH11314.1"/>
    <property type="molecule type" value="Genomic_DNA"/>
</dbReference>